<organism evidence="1 2">
    <name type="scientific">Mucuna pruriens</name>
    <name type="common">Velvet bean</name>
    <name type="synonym">Dolichos pruriens</name>
    <dbReference type="NCBI Taxonomy" id="157652"/>
    <lineage>
        <taxon>Eukaryota</taxon>
        <taxon>Viridiplantae</taxon>
        <taxon>Streptophyta</taxon>
        <taxon>Embryophyta</taxon>
        <taxon>Tracheophyta</taxon>
        <taxon>Spermatophyta</taxon>
        <taxon>Magnoliopsida</taxon>
        <taxon>eudicotyledons</taxon>
        <taxon>Gunneridae</taxon>
        <taxon>Pentapetalae</taxon>
        <taxon>rosids</taxon>
        <taxon>fabids</taxon>
        <taxon>Fabales</taxon>
        <taxon>Fabaceae</taxon>
        <taxon>Papilionoideae</taxon>
        <taxon>50 kb inversion clade</taxon>
        <taxon>NPAAA clade</taxon>
        <taxon>indigoferoid/millettioid clade</taxon>
        <taxon>Phaseoleae</taxon>
        <taxon>Mucuna</taxon>
    </lineage>
</organism>
<dbReference type="OrthoDB" id="1931513at2759"/>
<name>A0A371H2N6_MUCPR</name>
<dbReference type="PANTHER" id="PTHR11439:SF470">
    <property type="entry name" value="CYSTEINE-RICH RLK (RECEPTOR-LIKE PROTEIN KINASE) 8"/>
    <property type="match status" value="1"/>
</dbReference>
<sequence length="265" mass="30814">MKELGKLKYFLGIKVSYSKQGIFISQRKHVLDLLKEIGKLGCKTSRVPIKQNYRIGCEESPTIEKFEYQILVGKLIYLSHTRPNITYVVSVVNQFMHDPRERHLQAVKRILQYFKARSIVDRRFTSGYCMFMGENLVTWRSKKQNVVARSSVEAEFRAMAHNICEGSWMKIILDDLKVKYEGRIKLFYDNNSAISIAYNPVQHNRTMHIEIDRHFIKEKLNNELVVTTHIPTGLQVVDVITKGLPVARFQEFNGKLGMIDIHLPI</sequence>
<accession>A0A371H2N6</accession>
<evidence type="ECO:0000313" key="2">
    <source>
        <dbReference type="Proteomes" id="UP000257109"/>
    </source>
</evidence>
<dbReference type="AlphaFoldDB" id="A0A371H2N6"/>
<dbReference type="Proteomes" id="UP000257109">
    <property type="component" value="Unassembled WGS sequence"/>
</dbReference>
<proteinExistence type="predicted"/>
<dbReference type="CDD" id="cd09272">
    <property type="entry name" value="RNase_HI_RT_Ty1"/>
    <property type="match status" value="1"/>
</dbReference>
<comment type="caution">
    <text evidence="1">The sequence shown here is derived from an EMBL/GenBank/DDBJ whole genome shotgun (WGS) entry which is preliminary data.</text>
</comment>
<dbReference type="InterPro" id="IPR043502">
    <property type="entry name" value="DNA/RNA_pol_sf"/>
</dbReference>
<dbReference type="PANTHER" id="PTHR11439">
    <property type="entry name" value="GAG-POL-RELATED RETROTRANSPOSON"/>
    <property type="match status" value="1"/>
</dbReference>
<gene>
    <name evidence="1" type="primary">GIP</name>
    <name evidence="1" type="ORF">CR513_20224</name>
</gene>
<evidence type="ECO:0000313" key="1">
    <source>
        <dbReference type="EMBL" id="RDX97055.1"/>
    </source>
</evidence>
<dbReference type="SUPFAM" id="SSF56672">
    <property type="entry name" value="DNA/RNA polymerases"/>
    <property type="match status" value="1"/>
</dbReference>
<dbReference type="STRING" id="157652.A0A371H2N6"/>
<reference evidence="1" key="1">
    <citation type="submission" date="2018-05" db="EMBL/GenBank/DDBJ databases">
        <title>Draft genome of Mucuna pruriens seed.</title>
        <authorList>
            <person name="Nnadi N.E."/>
            <person name="Vos R."/>
            <person name="Hasami M.H."/>
            <person name="Devisetty U.K."/>
            <person name="Aguiy J.C."/>
        </authorList>
    </citation>
    <scope>NUCLEOTIDE SEQUENCE [LARGE SCALE GENOMIC DNA]</scope>
    <source>
        <strain evidence="1">JCA_2017</strain>
    </source>
</reference>
<feature type="non-terminal residue" evidence="1">
    <location>
        <position position="1"/>
    </location>
</feature>
<keyword evidence="2" id="KW-1185">Reference proteome</keyword>
<dbReference type="EMBL" id="QJKJ01003745">
    <property type="protein sequence ID" value="RDX97055.1"/>
    <property type="molecule type" value="Genomic_DNA"/>
</dbReference>
<protein>
    <submittedName>
        <fullName evidence="1">Copia protein</fullName>
    </submittedName>
</protein>